<sequence>MFKKITIQIEGIHCRSCKTLIETEVGVLEGLKGIDVDYQTSKCRIEFDDQKISQRKIFEAIEKLNYKVNHNVIEPAQMVKRGIPKKFIIAGVLLVLFTMGYYLIKHFGLLELLSTLNEQRVSYWLIFIIGVLASFHCVGMCGGLVVTYTTRHYTANQDKRTNNSAPHLQYNAGRMISYAIIGGILGGAGSFFGVNPTFTGIITLLAGGFMVLMGLSLLTHFKWLEKIKLSTPAFIARFLYGQRHTKKPKGPFIIGLLNGFMPCGPLQAMQLYALASGSITRGALSMGIYALGTIPLMFGFGSFISLISHERIKQVMKFSGAIVIILGLFMINRGLVNFGYGFRGFVPIKQIGQTEFLIEGSAKEYQVVNMDLTYKGYSPNILFAKKDIPVRWIINVKQMSGCTDEIIMPEYNIRKKLEYGENIIEFVPKKTGDIKFSCWMQMVWGKFVVTESDINPEQQKLELEKTNLPSGSCGGGGTCGAR</sequence>
<comment type="caution">
    <text evidence="4">The sequence shown here is derived from an EMBL/GenBank/DDBJ whole genome shotgun (WGS) entry which is preliminary data.</text>
</comment>
<feature type="transmembrane region" description="Helical" evidence="2">
    <location>
        <begin position="171"/>
        <end position="192"/>
    </location>
</feature>
<reference evidence="5" key="1">
    <citation type="submission" date="2017-09" db="EMBL/GenBank/DDBJ databases">
        <title>Depth-based differentiation of microbial function through sediment-hosted aquifers and enrichment of novel symbionts in the deep terrestrial subsurface.</title>
        <authorList>
            <person name="Probst A.J."/>
            <person name="Ladd B."/>
            <person name="Jarett J.K."/>
            <person name="Geller-Mcgrath D.E."/>
            <person name="Sieber C.M.K."/>
            <person name="Emerson J.B."/>
            <person name="Anantharaman K."/>
            <person name="Thomas B.C."/>
            <person name="Malmstrom R."/>
            <person name="Stieglmeier M."/>
            <person name="Klingl A."/>
            <person name="Woyke T."/>
            <person name="Ryan C.M."/>
            <person name="Banfield J.F."/>
        </authorList>
    </citation>
    <scope>NUCLEOTIDE SEQUENCE [LARGE SCALE GENOMIC DNA]</scope>
</reference>
<evidence type="ECO:0000256" key="2">
    <source>
        <dbReference type="SAM" id="Phobius"/>
    </source>
</evidence>
<feature type="transmembrane region" description="Helical" evidence="2">
    <location>
        <begin position="124"/>
        <end position="150"/>
    </location>
</feature>
<dbReference type="InterPro" id="IPR008972">
    <property type="entry name" value="Cupredoxin"/>
</dbReference>
<feature type="domain" description="HMA" evidence="3">
    <location>
        <begin position="3"/>
        <end position="69"/>
    </location>
</feature>
<dbReference type="SUPFAM" id="SSF49503">
    <property type="entry name" value="Cupredoxins"/>
    <property type="match status" value="1"/>
</dbReference>
<dbReference type="Gene3D" id="2.60.40.420">
    <property type="entry name" value="Cupredoxins - blue copper proteins"/>
    <property type="match status" value="1"/>
</dbReference>
<keyword evidence="2" id="KW-1133">Transmembrane helix</keyword>
<keyword evidence="2" id="KW-0472">Membrane</keyword>
<dbReference type="Pfam" id="PF13473">
    <property type="entry name" value="Cupredoxin_1"/>
    <property type="match status" value="1"/>
</dbReference>
<dbReference type="Gene3D" id="3.30.70.100">
    <property type="match status" value="1"/>
</dbReference>
<keyword evidence="2" id="KW-0812">Transmembrane</keyword>
<feature type="transmembrane region" description="Helical" evidence="2">
    <location>
        <begin position="286"/>
        <end position="306"/>
    </location>
</feature>
<accession>A0A2H0X859</accession>
<dbReference type="PANTHER" id="PTHR42208:SF1">
    <property type="entry name" value="HEAVY METAL TRANSPORTER"/>
    <property type="match status" value="1"/>
</dbReference>
<protein>
    <recommendedName>
        <fullName evidence="3">HMA domain-containing protein</fullName>
    </recommendedName>
</protein>
<dbReference type="InterPro" id="IPR017969">
    <property type="entry name" value="Heavy-metal-associated_CS"/>
</dbReference>
<dbReference type="InterPro" id="IPR036163">
    <property type="entry name" value="HMA_dom_sf"/>
</dbReference>
<keyword evidence="1" id="KW-0479">Metal-binding</keyword>
<dbReference type="InterPro" id="IPR028096">
    <property type="entry name" value="EfeO_Cupredoxin"/>
</dbReference>
<organism evidence="4 5">
    <name type="scientific">candidate division WWE3 bacterium CG08_land_8_20_14_0_20_43_13</name>
    <dbReference type="NCBI Taxonomy" id="1975087"/>
    <lineage>
        <taxon>Bacteria</taxon>
        <taxon>Katanobacteria</taxon>
    </lineage>
</organism>
<feature type="transmembrane region" description="Helical" evidence="2">
    <location>
        <begin position="318"/>
        <end position="340"/>
    </location>
</feature>
<dbReference type="AlphaFoldDB" id="A0A2H0X859"/>
<dbReference type="SUPFAM" id="SSF55008">
    <property type="entry name" value="HMA, heavy metal-associated domain"/>
    <property type="match status" value="1"/>
</dbReference>
<feature type="transmembrane region" description="Helical" evidence="2">
    <location>
        <begin position="198"/>
        <end position="218"/>
    </location>
</feature>
<dbReference type="PROSITE" id="PS50846">
    <property type="entry name" value="HMA_2"/>
    <property type="match status" value="1"/>
</dbReference>
<dbReference type="InterPro" id="IPR039447">
    <property type="entry name" value="UreH-like_TM_dom"/>
</dbReference>
<dbReference type="GO" id="GO:0046872">
    <property type="term" value="F:metal ion binding"/>
    <property type="evidence" value="ECO:0007669"/>
    <property type="project" value="UniProtKB-KW"/>
</dbReference>
<dbReference type="Pfam" id="PF00403">
    <property type="entry name" value="HMA"/>
    <property type="match status" value="1"/>
</dbReference>
<dbReference type="PANTHER" id="PTHR42208">
    <property type="entry name" value="HEAVY METAL TRANSPORTER-RELATED"/>
    <property type="match status" value="1"/>
</dbReference>
<dbReference type="Proteomes" id="UP000231414">
    <property type="component" value="Unassembled WGS sequence"/>
</dbReference>
<evidence type="ECO:0000313" key="5">
    <source>
        <dbReference type="Proteomes" id="UP000231414"/>
    </source>
</evidence>
<name>A0A2H0X859_UNCKA</name>
<dbReference type="Pfam" id="PF13386">
    <property type="entry name" value="DsbD_2"/>
    <property type="match status" value="1"/>
</dbReference>
<feature type="transmembrane region" description="Helical" evidence="2">
    <location>
        <begin position="252"/>
        <end position="274"/>
    </location>
</feature>
<evidence type="ECO:0000259" key="3">
    <source>
        <dbReference type="PROSITE" id="PS50846"/>
    </source>
</evidence>
<dbReference type="PROSITE" id="PS01047">
    <property type="entry name" value="HMA_1"/>
    <property type="match status" value="1"/>
</dbReference>
<dbReference type="EMBL" id="PEYW01000008">
    <property type="protein sequence ID" value="PIS21015.1"/>
    <property type="molecule type" value="Genomic_DNA"/>
</dbReference>
<evidence type="ECO:0000256" key="1">
    <source>
        <dbReference type="ARBA" id="ARBA00022723"/>
    </source>
</evidence>
<dbReference type="InterPro" id="IPR006121">
    <property type="entry name" value="HMA_dom"/>
</dbReference>
<dbReference type="CDD" id="cd00371">
    <property type="entry name" value="HMA"/>
    <property type="match status" value="1"/>
</dbReference>
<gene>
    <name evidence="4" type="ORF">COT52_00695</name>
</gene>
<evidence type="ECO:0000313" key="4">
    <source>
        <dbReference type="EMBL" id="PIS21015.1"/>
    </source>
</evidence>
<feature type="transmembrane region" description="Helical" evidence="2">
    <location>
        <begin position="87"/>
        <end position="104"/>
    </location>
</feature>
<proteinExistence type="predicted"/>